<proteinExistence type="predicted"/>
<protein>
    <submittedName>
        <fullName evidence="2">Uncharacterized protein</fullName>
    </submittedName>
</protein>
<evidence type="ECO:0000313" key="1">
    <source>
        <dbReference type="Proteomes" id="UP000887565"/>
    </source>
</evidence>
<reference evidence="2" key="1">
    <citation type="submission" date="2022-11" db="UniProtKB">
        <authorList>
            <consortium name="WormBaseParasite"/>
        </authorList>
    </citation>
    <scope>IDENTIFICATION</scope>
</reference>
<name>A0A915KVA2_ROMCU</name>
<keyword evidence="1" id="KW-1185">Reference proteome</keyword>
<sequence length="108" mass="12100">MIINLGGKVVLHAIYYVVLQLIGQSYQADVCRASFSNYLKCLADDASNRITLFEEDASEPIQNRIKLCYSKWQLLYQQLHNAASPAVTTAAPITKLQACDLEVQHQTL</sequence>
<organism evidence="1 2">
    <name type="scientific">Romanomermis culicivorax</name>
    <name type="common">Nematode worm</name>
    <dbReference type="NCBI Taxonomy" id="13658"/>
    <lineage>
        <taxon>Eukaryota</taxon>
        <taxon>Metazoa</taxon>
        <taxon>Ecdysozoa</taxon>
        <taxon>Nematoda</taxon>
        <taxon>Enoplea</taxon>
        <taxon>Dorylaimia</taxon>
        <taxon>Mermithida</taxon>
        <taxon>Mermithoidea</taxon>
        <taxon>Mermithidae</taxon>
        <taxon>Romanomermis</taxon>
    </lineage>
</organism>
<accession>A0A915KVA2</accession>
<dbReference type="AlphaFoldDB" id="A0A915KVA2"/>
<evidence type="ECO:0000313" key="2">
    <source>
        <dbReference type="WBParaSite" id="nRc.2.0.1.t41490-RA"/>
    </source>
</evidence>
<dbReference type="Proteomes" id="UP000887565">
    <property type="component" value="Unplaced"/>
</dbReference>
<dbReference type="WBParaSite" id="nRc.2.0.1.t41490-RA">
    <property type="protein sequence ID" value="nRc.2.0.1.t41490-RA"/>
    <property type="gene ID" value="nRc.2.0.1.g41490"/>
</dbReference>